<dbReference type="Proteomes" id="UP000799537">
    <property type="component" value="Unassembled WGS sequence"/>
</dbReference>
<keyword evidence="3" id="KW-1185">Reference proteome</keyword>
<evidence type="ECO:0000313" key="2">
    <source>
        <dbReference type="EMBL" id="KAF2173576.1"/>
    </source>
</evidence>
<dbReference type="EMBL" id="ML993579">
    <property type="protein sequence ID" value="KAF2173576.1"/>
    <property type="molecule type" value="Genomic_DNA"/>
</dbReference>
<dbReference type="OrthoDB" id="3646623at2759"/>
<protein>
    <submittedName>
        <fullName evidence="2">Uncharacterized protein</fullName>
    </submittedName>
</protein>
<gene>
    <name evidence="2" type="ORF">M409DRAFT_15854</name>
</gene>
<feature type="region of interest" description="Disordered" evidence="1">
    <location>
        <begin position="1"/>
        <end position="53"/>
    </location>
</feature>
<organism evidence="2 3">
    <name type="scientific">Zasmidium cellare ATCC 36951</name>
    <dbReference type="NCBI Taxonomy" id="1080233"/>
    <lineage>
        <taxon>Eukaryota</taxon>
        <taxon>Fungi</taxon>
        <taxon>Dikarya</taxon>
        <taxon>Ascomycota</taxon>
        <taxon>Pezizomycotina</taxon>
        <taxon>Dothideomycetes</taxon>
        <taxon>Dothideomycetidae</taxon>
        <taxon>Mycosphaerellales</taxon>
        <taxon>Mycosphaerellaceae</taxon>
        <taxon>Zasmidium</taxon>
    </lineage>
</organism>
<name>A0A6A6D7G2_ZASCE</name>
<reference evidence="2" key="1">
    <citation type="journal article" date="2020" name="Stud. Mycol.">
        <title>101 Dothideomycetes genomes: a test case for predicting lifestyles and emergence of pathogens.</title>
        <authorList>
            <person name="Haridas S."/>
            <person name="Albert R."/>
            <person name="Binder M."/>
            <person name="Bloem J."/>
            <person name="Labutti K."/>
            <person name="Salamov A."/>
            <person name="Andreopoulos B."/>
            <person name="Baker S."/>
            <person name="Barry K."/>
            <person name="Bills G."/>
            <person name="Bluhm B."/>
            <person name="Cannon C."/>
            <person name="Castanera R."/>
            <person name="Culley D."/>
            <person name="Daum C."/>
            <person name="Ezra D."/>
            <person name="Gonzalez J."/>
            <person name="Henrissat B."/>
            <person name="Kuo A."/>
            <person name="Liang C."/>
            <person name="Lipzen A."/>
            <person name="Lutzoni F."/>
            <person name="Magnuson J."/>
            <person name="Mondo S."/>
            <person name="Nolan M."/>
            <person name="Ohm R."/>
            <person name="Pangilinan J."/>
            <person name="Park H.-J."/>
            <person name="Ramirez L."/>
            <person name="Alfaro M."/>
            <person name="Sun H."/>
            <person name="Tritt A."/>
            <person name="Yoshinaga Y."/>
            <person name="Zwiers L.-H."/>
            <person name="Turgeon B."/>
            <person name="Goodwin S."/>
            <person name="Spatafora J."/>
            <person name="Crous P."/>
            <person name="Grigoriev I."/>
        </authorList>
    </citation>
    <scope>NUCLEOTIDE SEQUENCE</scope>
    <source>
        <strain evidence="2">ATCC 36951</strain>
    </source>
</reference>
<sequence>MGHSSKAHLASLEKKDHHPQQQQQPPPYTYAPSIQANASSSTAPYHPQAANPVLGPPTPIKSFNITNAGFWTHKNLVVTYNGQAILHVNSKSTAKGFGPPIIRLCTDPQGGVVVAAAKCKNWSSGCKILLGNPDAAPKEAWGEVSSESFSDKQFGFYFRERKFLWKRTHDKALGGSWLSSKDFKLVDYADQRRVLAVYVSDKKMFSGSQVGRVDFMVELGHDLELLSLAAILGIEETIRRTEGAAAGSGGGGGGA</sequence>
<evidence type="ECO:0000313" key="3">
    <source>
        <dbReference type="Proteomes" id="UP000799537"/>
    </source>
</evidence>
<feature type="compositionally biased region" description="Polar residues" evidence="1">
    <location>
        <begin position="32"/>
        <end position="43"/>
    </location>
</feature>
<dbReference type="GeneID" id="54556648"/>
<proteinExistence type="predicted"/>
<dbReference type="AlphaFoldDB" id="A0A6A6D7G2"/>
<dbReference type="RefSeq" id="XP_033674465.1">
    <property type="nucleotide sequence ID" value="XM_033803376.1"/>
</dbReference>
<evidence type="ECO:0000256" key="1">
    <source>
        <dbReference type="SAM" id="MobiDB-lite"/>
    </source>
</evidence>
<accession>A0A6A6D7G2</accession>